<protein>
    <submittedName>
        <fullName evidence="1">Uncharacterized protein</fullName>
    </submittedName>
</protein>
<organism evidence="1">
    <name type="scientific">Rhizophora mucronata</name>
    <name type="common">Asiatic mangrove</name>
    <dbReference type="NCBI Taxonomy" id="61149"/>
    <lineage>
        <taxon>Eukaryota</taxon>
        <taxon>Viridiplantae</taxon>
        <taxon>Streptophyta</taxon>
        <taxon>Embryophyta</taxon>
        <taxon>Tracheophyta</taxon>
        <taxon>Spermatophyta</taxon>
        <taxon>Magnoliopsida</taxon>
        <taxon>eudicotyledons</taxon>
        <taxon>Gunneridae</taxon>
        <taxon>Pentapetalae</taxon>
        <taxon>rosids</taxon>
        <taxon>fabids</taxon>
        <taxon>Malpighiales</taxon>
        <taxon>Rhizophoraceae</taxon>
        <taxon>Rhizophora</taxon>
    </lineage>
</organism>
<accession>A0A2P2LFT9</accession>
<reference evidence="1" key="1">
    <citation type="submission" date="2018-02" db="EMBL/GenBank/DDBJ databases">
        <title>Rhizophora mucronata_Transcriptome.</title>
        <authorList>
            <person name="Meera S.P."/>
            <person name="Sreeshan A."/>
            <person name="Augustine A."/>
        </authorList>
    </citation>
    <scope>NUCLEOTIDE SEQUENCE</scope>
    <source>
        <tissue evidence="1">Leaf</tissue>
    </source>
</reference>
<dbReference type="AlphaFoldDB" id="A0A2P2LFT9"/>
<sequence>MITFALCCKNYDHNENHNPKNDQKQAGLHSKDRLVINCT</sequence>
<evidence type="ECO:0000313" key="1">
    <source>
        <dbReference type="EMBL" id="MBX16841.1"/>
    </source>
</evidence>
<proteinExistence type="predicted"/>
<name>A0A2P2LFT9_RHIMU</name>
<dbReference type="EMBL" id="GGEC01036357">
    <property type="protein sequence ID" value="MBX16841.1"/>
    <property type="molecule type" value="Transcribed_RNA"/>
</dbReference>